<dbReference type="Gene3D" id="1.10.10.10">
    <property type="entry name" value="Winged helix-like DNA-binding domain superfamily/Winged helix DNA-binding domain"/>
    <property type="match status" value="2"/>
</dbReference>
<dbReference type="PROSITE" id="PS50949">
    <property type="entry name" value="HTH_GNTR"/>
    <property type="match status" value="1"/>
</dbReference>
<gene>
    <name evidence="5" type="ORF">KL86APRO_20298</name>
</gene>
<dbReference type="SMART" id="SM00345">
    <property type="entry name" value="HTH_GNTR"/>
    <property type="match status" value="2"/>
</dbReference>
<keyword evidence="3" id="KW-0804">Transcription</keyword>
<name>A0A212KJD8_9PROT</name>
<dbReference type="SUPFAM" id="SSF48008">
    <property type="entry name" value="GntR ligand-binding domain-like"/>
    <property type="match status" value="1"/>
</dbReference>
<proteinExistence type="predicted"/>
<organism evidence="5">
    <name type="scientific">uncultured Alphaproteobacteria bacterium</name>
    <dbReference type="NCBI Taxonomy" id="91750"/>
    <lineage>
        <taxon>Bacteria</taxon>
        <taxon>Pseudomonadati</taxon>
        <taxon>Pseudomonadota</taxon>
        <taxon>Alphaproteobacteria</taxon>
        <taxon>environmental samples</taxon>
    </lineage>
</organism>
<keyword evidence="1" id="KW-0805">Transcription regulation</keyword>
<evidence type="ECO:0000259" key="4">
    <source>
        <dbReference type="PROSITE" id="PS50949"/>
    </source>
</evidence>
<dbReference type="InterPro" id="IPR036388">
    <property type="entry name" value="WH-like_DNA-bd_sf"/>
</dbReference>
<feature type="domain" description="HTH gntR-type" evidence="4">
    <location>
        <begin position="81"/>
        <end position="148"/>
    </location>
</feature>
<dbReference type="InterPro" id="IPR011711">
    <property type="entry name" value="GntR_C"/>
</dbReference>
<dbReference type="Gene3D" id="1.20.120.530">
    <property type="entry name" value="GntR ligand-binding domain-like"/>
    <property type="match status" value="1"/>
</dbReference>
<dbReference type="InterPro" id="IPR008920">
    <property type="entry name" value="TF_FadR/GntR_C"/>
</dbReference>
<protein>
    <submittedName>
        <fullName evidence="5">Putative transcription regulator protein</fullName>
    </submittedName>
</protein>
<dbReference type="SMART" id="SM00895">
    <property type="entry name" value="FCD"/>
    <property type="match status" value="1"/>
</dbReference>
<dbReference type="EMBL" id="FLUO01000002">
    <property type="protein sequence ID" value="SBW11762.1"/>
    <property type="molecule type" value="Genomic_DNA"/>
</dbReference>
<sequence length="298" mass="34417">MRSNDRFKRAYNRYLDRLAETPPGAALDSETALARELGVSRTIVRGLMSALAEAGLVSEGRARTLLRPPREADRFPQTETESVRASIEKRFMEMVLQHDVRPGEEINNLELARQFAASPTAVREYLSELSQTGLLDRRRDGGWVFRGFDRDFARELFDIRELFELRSAALFAELPDDHPAWARLDEIERRHHALIADIDHAYKEFSRVDADLHELVNAVSRNRFIDKFQSLRSLIFHYHYLWTKDDEKERNLVALKEHLVYIAALKSRNRSRIRAAALAHLRSARRSLLASIARTAPD</sequence>
<dbReference type="Pfam" id="PF00392">
    <property type="entry name" value="GntR"/>
    <property type="match status" value="1"/>
</dbReference>
<accession>A0A212KJD8</accession>
<dbReference type="PRINTS" id="PR00035">
    <property type="entry name" value="HTHGNTR"/>
</dbReference>
<evidence type="ECO:0000256" key="3">
    <source>
        <dbReference type="ARBA" id="ARBA00023163"/>
    </source>
</evidence>
<dbReference type="PANTHER" id="PTHR43537">
    <property type="entry name" value="TRANSCRIPTIONAL REGULATOR, GNTR FAMILY"/>
    <property type="match status" value="1"/>
</dbReference>
<dbReference type="AlphaFoldDB" id="A0A212KJD8"/>
<evidence type="ECO:0000256" key="1">
    <source>
        <dbReference type="ARBA" id="ARBA00023015"/>
    </source>
</evidence>
<dbReference type="Pfam" id="PF07729">
    <property type="entry name" value="FCD"/>
    <property type="match status" value="1"/>
</dbReference>
<dbReference type="PANTHER" id="PTHR43537:SF51">
    <property type="entry name" value="HTH-TYPE TRANSCRIPTIONAL REGULATOR LGOR-RELATED"/>
    <property type="match status" value="1"/>
</dbReference>
<evidence type="ECO:0000256" key="2">
    <source>
        <dbReference type="ARBA" id="ARBA00023125"/>
    </source>
</evidence>
<evidence type="ECO:0000313" key="5">
    <source>
        <dbReference type="EMBL" id="SBW11762.1"/>
    </source>
</evidence>
<dbReference type="SUPFAM" id="SSF46785">
    <property type="entry name" value="Winged helix' DNA-binding domain"/>
    <property type="match status" value="2"/>
</dbReference>
<dbReference type="InterPro" id="IPR036390">
    <property type="entry name" value="WH_DNA-bd_sf"/>
</dbReference>
<keyword evidence="2" id="KW-0238">DNA-binding</keyword>
<reference evidence="5" key="1">
    <citation type="submission" date="2016-04" db="EMBL/GenBank/DDBJ databases">
        <authorList>
            <person name="Evans L.H."/>
            <person name="Alamgir A."/>
            <person name="Owens N."/>
            <person name="Weber N.D."/>
            <person name="Virtaneva K."/>
            <person name="Barbian K."/>
            <person name="Babar A."/>
            <person name="Rosenke K."/>
        </authorList>
    </citation>
    <scope>NUCLEOTIDE SEQUENCE</scope>
    <source>
        <strain evidence="5">86</strain>
    </source>
</reference>
<dbReference type="GO" id="GO:0003700">
    <property type="term" value="F:DNA-binding transcription factor activity"/>
    <property type="evidence" value="ECO:0007669"/>
    <property type="project" value="InterPro"/>
</dbReference>
<dbReference type="GO" id="GO:0003677">
    <property type="term" value="F:DNA binding"/>
    <property type="evidence" value="ECO:0007669"/>
    <property type="project" value="UniProtKB-KW"/>
</dbReference>
<dbReference type="InterPro" id="IPR000524">
    <property type="entry name" value="Tscrpt_reg_HTH_GntR"/>
</dbReference>